<dbReference type="CDD" id="cd05010">
    <property type="entry name" value="SIS_AgaS_like"/>
    <property type="match status" value="1"/>
</dbReference>
<keyword evidence="3" id="KW-0378">Hydrolase</keyword>
<evidence type="ECO:0000256" key="4">
    <source>
        <dbReference type="ARBA" id="ARBA00029292"/>
    </source>
</evidence>
<dbReference type="Proteomes" id="UP000467132">
    <property type="component" value="Unassembled WGS sequence"/>
</dbReference>
<gene>
    <name evidence="6" type="ORF">D3Z33_10840</name>
</gene>
<proteinExistence type="inferred from homology"/>
<dbReference type="GO" id="GO:0016787">
    <property type="term" value="F:hydrolase activity"/>
    <property type="evidence" value="ECO:0007669"/>
    <property type="project" value="UniProtKB-KW"/>
</dbReference>
<comment type="caution">
    <text evidence="6">The sequence shown here is derived from an EMBL/GenBank/DDBJ whole genome shotgun (WGS) entry which is preliminary data.</text>
</comment>
<dbReference type="SUPFAM" id="SSF53697">
    <property type="entry name" value="SIS domain"/>
    <property type="match status" value="1"/>
</dbReference>
<evidence type="ECO:0000313" key="7">
    <source>
        <dbReference type="Proteomes" id="UP000467132"/>
    </source>
</evidence>
<evidence type="ECO:0000259" key="5">
    <source>
        <dbReference type="PROSITE" id="PS51464"/>
    </source>
</evidence>
<dbReference type="Gene3D" id="3.40.50.10490">
    <property type="entry name" value="Glucose-6-phosphate isomerase like protein, domain 1"/>
    <property type="match status" value="2"/>
</dbReference>
<dbReference type="RefSeq" id="WP_160197806.1">
    <property type="nucleotide sequence ID" value="NZ_QXXA01000011.1"/>
</dbReference>
<dbReference type="PROSITE" id="PS51464">
    <property type="entry name" value="SIS"/>
    <property type="match status" value="2"/>
</dbReference>
<dbReference type="GO" id="GO:1901135">
    <property type="term" value="P:carbohydrate derivative metabolic process"/>
    <property type="evidence" value="ECO:0007669"/>
    <property type="project" value="InterPro"/>
</dbReference>
<dbReference type="InterPro" id="IPR046348">
    <property type="entry name" value="SIS_dom_sf"/>
</dbReference>
<organism evidence="6 7">
    <name type="scientific">Senegalia massiliensis</name>
    <dbReference type="NCBI Taxonomy" id="1720316"/>
    <lineage>
        <taxon>Bacteria</taxon>
        <taxon>Bacillati</taxon>
        <taxon>Bacillota</taxon>
        <taxon>Clostridia</taxon>
        <taxon>Eubacteriales</taxon>
        <taxon>Clostridiaceae</taxon>
        <taxon>Senegalia</taxon>
    </lineage>
</organism>
<protein>
    <submittedName>
        <fullName evidence="6">SIS domain-containing protein</fullName>
    </submittedName>
</protein>
<dbReference type="GO" id="GO:0097367">
    <property type="term" value="F:carbohydrate derivative binding"/>
    <property type="evidence" value="ECO:0007669"/>
    <property type="project" value="InterPro"/>
</dbReference>
<reference evidence="6 7" key="1">
    <citation type="submission" date="2018-08" db="EMBL/GenBank/DDBJ databases">
        <title>Murine metabolic-syndrome-specific gut microbial biobank.</title>
        <authorList>
            <person name="Liu C."/>
        </authorList>
    </citation>
    <scope>NUCLEOTIDE SEQUENCE [LARGE SCALE GENOMIC DNA]</scope>
    <source>
        <strain evidence="6 7">583</strain>
    </source>
</reference>
<evidence type="ECO:0000256" key="1">
    <source>
        <dbReference type="ARBA" id="ARBA00007748"/>
    </source>
</evidence>
<dbReference type="InterPro" id="IPR050303">
    <property type="entry name" value="GatZ_KbaZ_carbometab"/>
</dbReference>
<dbReference type="OrthoDB" id="9779207at2"/>
<feature type="domain" description="SIS" evidence="5">
    <location>
        <begin position="218"/>
        <end position="370"/>
    </location>
</feature>
<dbReference type="EMBL" id="QXXA01000011">
    <property type="protein sequence ID" value="NBI07344.1"/>
    <property type="molecule type" value="Genomic_DNA"/>
</dbReference>
<comment type="catalytic activity">
    <reaction evidence="4">
        <text>D-galactosamine 6-phosphate + H2O = D-tagatopyranose 1-phosphate + NH4(+)</text>
        <dbReference type="Rhea" id="RHEA:47680"/>
        <dbReference type="ChEBI" id="CHEBI:15377"/>
        <dbReference type="ChEBI" id="CHEBI:28938"/>
        <dbReference type="ChEBI" id="CHEBI:71674"/>
        <dbReference type="ChEBI" id="CHEBI:138150"/>
    </reaction>
</comment>
<dbReference type="Pfam" id="PF01380">
    <property type="entry name" value="SIS"/>
    <property type="match status" value="2"/>
</dbReference>
<dbReference type="GO" id="GO:0005886">
    <property type="term" value="C:plasma membrane"/>
    <property type="evidence" value="ECO:0007669"/>
    <property type="project" value="TreeGrafter"/>
</dbReference>
<dbReference type="InterPro" id="IPR001347">
    <property type="entry name" value="SIS_dom"/>
</dbReference>
<dbReference type="GO" id="GO:0009401">
    <property type="term" value="P:phosphoenolpyruvate-dependent sugar phosphotransferase system"/>
    <property type="evidence" value="ECO:0007669"/>
    <property type="project" value="TreeGrafter"/>
</dbReference>
<accession>A0A845QZG6</accession>
<comment type="similarity">
    <text evidence="1">Belongs to the SIS family. AgaS subfamily.</text>
</comment>
<feature type="domain" description="SIS" evidence="5">
    <location>
        <begin position="49"/>
        <end position="203"/>
    </location>
</feature>
<dbReference type="PANTHER" id="PTHR32502:SF3">
    <property type="entry name" value="D-GALACTOSAMINE-6-PHOSPHATE DEAMINASE AGAS-RELATED"/>
    <property type="match status" value="1"/>
</dbReference>
<evidence type="ECO:0000256" key="3">
    <source>
        <dbReference type="ARBA" id="ARBA00022801"/>
    </source>
</evidence>
<sequence length="390" mass="43801">MNKIFGNDVEKLKNEGGYITSSEIYNQPSVWEDTLKIIDSKKDELKDFLDTILIKKNLRIIFTGAGTSGFIGDTVVPSIKKKLDVDVESIHTTDIVAEPETYLKKSVPTLLISFARSGNSPESVATIELARNLVDELYQVVITCNKDGKLAQNINPEMDKSIILPEESNDKGFAMTSSYTSMVLSSLMIFDLDNIENIKKDINKLFSIGEYLLNNTDLIETISNAKFKKIIYLGAGSFYGLARESSLKLLELTQGEIVTKYDTPLGFRHGPKSIMDDETLIVMFLSRDEYTLKYEMDLLKELYNPDSKYKVLAISETKETEIEELSNYHIALTHSKLNLDKAYLSIDYVIIPQIISVLKSINIGINPDNPSPDGSVNRVVKGVTIYPYNK</sequence>
<evidence type="ECO:0000256" key="2">
    <source>
        <dbReference type="ARBA" id="ARBA00022737"/>
    </source>
</evidence>
<keyword evidence="7" id="KW-1185">Reference proteome</keyword>
<dbReference type="CDD" id="cd05008">
    <property type="entry name" value="SIS_GlmS_GlmD_1"/>
    <property type="match status" value="1"/>
</dbReference>
<keyword evidence="2" id="KW-0677">Repeat</keyword>
<dbReference type="AlphaFoldDB" id="A0A845QZG6"/>
<name>A0A845QZG6_9CLOT</name>
<evidence type="ECO:0000313" key="6">
    <source>
        <dbReference type="EMBL" id="NBI07344.1"/>
    </source>
</evidence>
<dbReference type="InterPro" id="IPR035464">
    <property type="entry name" value="SIS_AgaS"/>
</dbReference>
<dbReference type="InterPro" id="IPR035466">
    <property type="entry name" value="GlmS/AgaS_SIS"/>
</dbReference>
<dbReference type="PANTHER" id="PTHR32502">
    <property type="entry name" value="N-ACETYLGALACTOSAMINE PERMEASE II COMPONENT-RELATED"/>
    <property type="match status" value="1"/>
</dbReference>